<keyword evidence="1" id="KW-0648">Protein biosynthesis</keyword>
<keyword evidence="1" id="KW-0396">Initiation factor</keyword>
<name>A0ACB9TRC6_HOLOL</name>
<protein>
    <submittedName>
        <fullName evidence="1">Eukaryotic translation initiation factor 2-alpha kinase eif2-alpha kinase -related</fullName>
    </submittedName>
</protein>
<comment type="caution">
    <text evidence="1">The sequence shown here is derived from an EMBL/GenBank/DDBJ whole genome shotgun (WGS) entry which is preliminary data.</text>
</comment>
<keyword evidence="1" id="KW-0418">Kinase</keyword>
<gene>
    <name evidence="1" type="ORF">MML48_2g00017410</name>
</gene>
<evidence type="ECO:0000313" key="1">
    <source>
        <dbReference type="EMBL" id="KAI4469210.1"/>
    </source>
</evidence>
<reference evidence="1" key="1">
    <citation type="submission" date="2022-04" db="EMBL/GenBank/DDBJ databases">
        <title>Chromosome-scale genome assembly of Holotrichia oblita Faldermann.</title>
        <authorList>
            <person name="Rongchong L."/>
        </authorList>
    </citation>
    <scope>NUCLEOTIDE SEQUENCE</scope>
    <source>
        <strain evidence="1">81SQS9</strain>
    </source>
</reference>
<proteinExistence type="predicted"/>
<sequence length="1532" mass="175361">MSGEDTIEERQENELEVLKSIYGDDLTDLRKKTRKWIPLHLSITLLPLQGSCGLQVHAKVDLHVICSENYPNVAPKIGLEKSLGLSNSSLSRLHRELDEKAKLLRGEVMIFELAEHVKAFLHSHNKPGTESFYEEMLKRQKQKEELEREAKQKENDLEKQMIIKELQQREEILKKEEMRLRREHRHNSESFNDDSFNSSGRNSYGANTSNGHNSDDCNHRGSILLDFFTNNSRQIRRGRCISHSQDNCVTFNAMDVDTGELFTISEWSIPTDVNSDISIVQRQVTSIEQELNYLVKLRHQNLVHYVNIRNNVSDEKAISIQILHEFVYGLNCTDLFIAENIPVDIDLLRHIATGVLSALDYLHRNNVVHKEITNSCIYICNGGLVKVGNYSLDKRLSDIISQTHCSNYGKKSDIYKFGVAMLSLLKGVRIDEVPQVPQTFSGELYDFLYKDKSLDQEAAELKLLTQSNSRGPSRVHSEFEVLHCVGKGAYGEVFKVRNKLDQRCYAIKRIELNPKNKQLNRKIIREVKLLSRLNHENVVRYYNSWIESAIIEYEDSNSSTRDTSSAATPAMRKVLPKKELTINDNDIEMLAPPIKDVEWSISYKGKSKSIKESESSSSSSEEDSSTDDDDDDWGLMLGNMDSDSDSIEFEKESGDNQKEESVIINTTPDTVDGSSIVTRSREIQYMYIQMEFCEKSTLRSAIDSGLHTDKERAWRLFREMIEGLVHIHQQGMIHRDLKPVNIFLDLNDHVKIGDFGLATTNLLSKINENIYPNKSYMDATNDAAGDISLTGHVGTALYVAPELSSTAKAVYNQKVDIYSLGVIFFEMCYKPLNTSMERITVLNNLRKKEIIFPDDFNMASKGKQATIIRCLLTHDVSKRPTSQELLQSDLVPPPVLEECQLQELVRHTLSNPHLKAYKYLVASCFNQPISYAQDIIYDRDPSIPNAYKHLKVYDFVRKSIIKIFKLHGGQNLPTPLLMPKSKFYENVDSYVRLMTHSGNIVSIPHDLRVPFARYLAWNGITLLRRFSIERVFREKKVFGYIPRELYECAFDIVAPSPGNFMSDAELFYILKEIVDSLPGLHDKTFLIRMNHTSLIRAILLHCGIKEKHCEIYNVLSDAREGKVTKFQIRTHLISLGLSDSTILMLFNLLESESPINKISSQLQMITKKKSSEASTLAKQALQELKLIIQNVESFEVDFNIVITPGLTYNIQQYSGMMFQLVCEMKRKHKKCNMEVIAAGGRYDSMIANYRSILEKANMLDKEIKQAAVGISVSLDKLVQAMIKTETDEKTKLKPTTSHLDAIVCSIGSKPLLREKTKIMRELWSNGIKSSLIDTPLKDDVEEVCVELNVPILITLKETEPINVRIQYMEKDRLQDKKINRADLIDTIQQIRSHLLSRVDSKVITNDRCEQHNHDTIVDVQFITIEKLSSNARKRYENQIRSHLENVLIKLTGDVVVLALTLDSNVIRTLSSLLDFENDFQYNKSVSSVIERHQRHKKYLTEICDQISIVKAKRSNPIMILYSLSESFYKTLL</sequence>
<dbReference type="EMBL" id="CM043016">
    <property type="protein sequence ID" value="KAI4469210.1"/>
    <property type="molecule type" value="Genomic_DNA"/>
</dbReference>
<keyword evidence="2" id="KW-1185">Reference proteome</keyword>
<keyword evidence="1" id="KW-0808">Transferase</keyword>
<evidence type="ECO:0000313" key="2">
    <source>
        <dbReference type="Proteomes" id="UP001056778"/>
    </source>
</evidence>
<accession>A0ACB9TRC6</accession>
<organism evidence="1 2">
    <name type="scientific">Holotrichia oblita</name>
    <name type="common">Chafer beetle</name>
    <dbReference type="NCBI Taxonomy" id="644536"/>
    <lineage>
        <taxon>Eukaryota</taxon>
        <taxon>Metazoa</taxon>
        <taxon>Ecdysozoa</taxon>
        <taxon>Arthropoda</taxon>
        <taxon>Hexapoda</taxon>
        <taxon>Insecta</taxon>
        <taxon>Pterygota</taxon>
        <taxon>Neoptera</taxon>
        <taxon>Endopterygota</taxon>
        <taxon>Coleoptera</taxon>
        <taxon>Polyphaga</taxon>
        <taxon>Scarabaeiformia</taxon>
        <taxon>Scarabaeidae</taxon>
        <taxon>Melolonthinae</taxon>
        <taxon>Holotrichia</taxon>
    </lineage>
</organism>
<dbReference type="Proteomes" id="UP001056778">
    <property type="component" value="Chromosome 2"/>
</dbReference>